<dbReference type="CDD" id="cd05188">
    <property type="entry name" value="MDR"/>
    <property type="match status" value="1"/>
</dbReference>
<keyword evidence="3" id="KW-1185">Reference proteome</keyword>
<dbReference type="InterPro" id="IPR011032">
    <property type="entry name" value="GroES-like_sf"/>
</dbReference>
<gene>
    <name evidence="2" type="ORF">N7532_011852</name>
</gene>
<dbReference type="RefSeq" id="XP_056469331.1">
    <property type="nucleotide sequence ID" value="XM_056624343.1"/>
</dbReference>
<dbReference type="InterPro" id="IPR036291">
    <property type="entry name" value="NAD(P)-bd_dom_sf"/>
</dbReference>
<protein>
    <recommendedName>
        <fullName evidence="1">Enoyl reductase (ER) domain-containing protein</fullName>
    </recommendedName>
</protein>
<dbReference type="Pfam" id="PF08240">
    <property type="entry name" value="ADH_N"/>
    <property type="match status" value="1"/>
</dbReference>
<dbReference type="SUPFAM" id="SSF51735">
    <property type="entry name" value="NAD(P)-binding Rossmann-fold domains"/>
    <property type="match status" value="1"/>
</dbReference>
<dbReference type="InterPro" id="IPR013149">
    <property type="entry name" value="ADH-like_C"/>
</dbReference>
<dbReference type="GO" id="GO:0016491">
    <property type="term" value="F:oxidoreductase activity"/>
    <property type="evidence" value="ECO:0007669"/>
    <property type="project" value="InterPro"/>
</dbReference>
<dbReference type="InterPro" id="IPR052585">
    <property type="entry name" value="Lipid_raft_assoc_Zn_ADH"/>
</dbReference>
<sequence>MELASMNALQLKRASETDLVKSEMVSVPIPKLKPDHALVHVKYASIQPSDRLNAQGLFPSTTYPRIPGRDYSGTVVDISSNSEESKSWIGKNVYGSSGSSLGFDTDGTHAQYCLIPQNALVEIPTTMSLLQAATVGVPFTTAHLCLTKARVSENDVVLVLGANGAVGSAAAQMARAMGCKRVLTAVRRPVSNPDIVLVSDSPGISLSENISTLTSDKGIDVVIDTVGDMDLMSAAVEKLAFQGRYIWIAAPRGVVSRRLSFDVFQGYRKEITLLGCNSVARTLEDTAGYLRSVNTWIDRGLLKALPEETFGTVKLDEAIEDGYKKTAQKVVIDMS</sequence>
<dbReference type="AlphaFoldDB" id="A0A9W9EJD1"/>
<dbReference type="GeneID" id="81363322"/>
<reference evidence="2" key="2">
    <citation type="journal article" date="2023" name="IMA Fungus">
        <title>Comparative genomic study of the Penicillium genus elucidates a diverse pangenome and 15 lateral gene transfer events.</title>
        <authorList>
            <person name="Petersen C."/>
            <person name="Sorensen T."/>
            <person name="Nielsen M.R."/>
            <person name="Sondergaard T.E."/>
            <person name="Sorensen J.L."/>
            <person name="Fitzpatrick D.A."/>
            <person name="Frisvad J.C."/>
            <person name="Nielsen K.L."/>
        </authorList>
    </citation>
    <scope>NUCLEOTIDE SEQUENCE</scope>
    <source>
        <strain evidence="2">IBT 30761</strain>
    </source>
</reference>
<organism evidence="2 3">
    <name type="scientific">Penicillium argentinense</name>
    <dbReference type="NCBI Taxonomy" id="1131581"/>
    <lineage>
        <taxon>Eukaryota</taxon>
        <taxon>Fungi</taxon>
        <taxon>Dikarya</taxon>
        <taxon>Ascomycota</taxon>
        <taxon>Pezizomycotina</taxon>
        <taxon>Eurotiomycetes</taxon>
        <taxon>Eurotiomycetidae</taxon>
        <taxon>Eurotiales</taxon>
        <taxon>Aspergillaceae</taxon>
        <taxon>Penicillium</taxon>
    </lineage>
</organism>
<dbReference type="SMART" id="SM00829">
    <property type="entry name" value="PKS_ER"/>
    <property type="match status" value="1"/>
</dbReference>
<comment type="caution">
    <text evidence="2">The sequence shown here is derived from an EMBL/GenBank/DDBJ whole genome shotgun (WGS) entry which is preliminary data.</text>
</comment>
<evidence type="ECO:0000313" key="2">
    <source>
        <dbReference type="EMBL" id="KAJ5082809.1"/>
    </source>
</evidence>
<dbReference type="PANTHER" id="PTHR43482:SF1">
    <property type="entry name" value="PROTEIN AST1-RELATED"/>
    <property type="match status" value="1"/>
</dbReference>
<dbReference type="Gene3D" id="3.90.180.10">
    <property type="entry name" value="Medium-chain alcohol dehydrogenases, catalytic domain"/>
    <property type="match status" value="1"/>
</dbReference>
<dbReference type="Proteomes" id="UP001149074">
    <property type="component" value="Unassembled WGS sequence"/>
</dbReference>
<dbReference type="SUPFAM" id="SSF50129">
    <property type="entry name" value="GroES-like"/>
    <property type="match status" value="1"/>
</dbReference>
<evidence type="ECO:0000313" key="3">
    <source>
        <dbReference type="Proteomes" id="UP001149074"/>
    </source>
</evidence>
<dbReference type="Gene3D" id="3.40.50.720">
    <property type="entry name" value="NAD(P)-binding Rossmann-like Domain"/>
    <property type="match status" value="1"/>
</dbReference>
<dbReference type="OrthoDB" id="201656at2759"/>
<dbReference type="InterPro" id="IPR013154">
    <property type="entry name" value="ADH-like_N"/>
</dbReference>
<dbReference type="PANTHER" id="PTHR43482">
    <property type="entry name" value="PROTEIN AST1-RELATED"/>
    <property type="match status" value="1"/>
</dbReference>
<dbReference type="EMBL" id="JAPQKI010000011">
    <property type="protein sequence ID" value="KAJ5082809.1"/>
    <property type="molecule type" value="Genomic_DNA"/>
</dbReference>
<name>A0A9W9EJD1_9EURO</name>
<reference evidence="2" key="1">
    <citation type="submission" date="2022-11" db="EMBL/GenBank/DDBJ databases">
        <authorList>
            <person name="Petersen C."/>
        </authorList>
    </citation>
    <scope>NUCLEOTIDE SEQUENCE</scope>
    <source>
        <strain evidence="2">IBT 30761</strain>
    </source>
</reference>
<evidence type="ECO:0000259" key="1">
    <source>
        <dbReference type="SMART" id="SM00829"/>
    </source>
</evidence>
<feature type="domain" description="Enoyl reductase (ER)" evidence="1">
    <location>
        <begin position="17"/>
        <end position="332"/>
    </location>
</feature>
<accession>A0A9W9EJD1</accession>
<dbReference type="InterPro" id="IPR020843">
    <property type="entry name" value="ER"/>
</dbReference>
<proteinExistence type="predicted"/>
<dbReference type="Pfam" id="PF00107">
    <property type="entry name" value="ADH_zinc_N"/>
    <property type="match status" value="1"/>
</dbReference>